<dbReference type="Proteomes" id="UP000069771">
    <property type="component" value="Chromosome"/>
</dbReference>
<protein>
    <submittedName>
        <fullName evidence="2">Uncharacterized protein</fullName>
    </submittedName>
</protein>
<dbReference type="InterPro" id="IPR025659">
    <property type="entry name" value="Tubby-like_C"/>
</dbReference>
<dbReference type="SUPFAM" id="SSF54518">
    <property type="entry name" value="Tubby C-terminal domain-like"/>
    <property type="match status" value="1"/>
</dbReference>
<dbReference type="AlphaFoldDB" id="A0A140DTZ7"/>
<accession>A0A140DTZ7</accession>
<evidence type="ECO:0000313" key="3">
    <source>
        <dbReference type="Proteomes" id="UP000069771"/>
    </source>
</evidence>
<dbReference type="GeneID" id="78477771"/>
<dbReference type="RefSeq" id="WP_067556085.1">
    <property type="nucleotide sequence ID" value="NZ_CAMTBT010000027.1"/>
</dbReference>
<sequence>MNHSLYISQKFFSLWGEYNVENNAGQTVFTVRGEPSITRRQSVFDDSGKQVGELHKVLLSWLARFEIDIDGQPAGTIQQKFGFRPKLELEYFGWSVQGNVWGWNYDVRDAQGQVIAQIRKEIWHLTDHYAIHYDDPRNRLPLLLLALAIDCISDSSAMANAG</sequence>
<dbReference type="InterPro" id="IPR007612">
    <property type="entry name" value="LOR"/>
</dbReference>
<dbReference type="KEGG" id="fro:AALO17_09900"/>
<dbReference type="Pfam" id="PF04525">
    <property type="entry name" value="LOR"/>
    <property type="match status" value="1"/>
</dbReference>
<dbReference type="Gene3D" id="2.40.160.200">
    <property type="entry name" value="LURP1-related"/>
    <property type="match status" value="1"/>
</dbReference>
<reference evidence="2 3" key="1">
    <citation type="journal article" date="2016" name="Gut Pathog.">
        <title>Whole genome sequencing of "Faecalibaculum rodentium" ALO17, isolated from C57BL/6J laboratory mouse feces.</title>
        <authorList>
            <person name="Lim S."/>
            <person name="Chang D.H."/>
            <person name="Ahn S."/>
            <person name="Kim B.C."/>
        </authorList>
    </citation>
    <scope>NUCLEOTIDE SEQUENCE [LARGE SCALE GENOMIC DNA]</scope>
    <source>
        <strain evidence="2 3">Alo17</strain>
    </source>
</reference>
<comment type="similarity">
    <text evidence="1">Belongs to the LOR family.</text>
</comment>
<proteinExistence type="inferred from homology"/>
<evidence type="ECO:0000313" key="2">
    <source>
        <dbReference type="EMBL" id="AMK54124.1"/>
    </source>
</evidence>
<dbReference type="OrthoDB" id="652307at2"/>
<gene>
    <name evidence="2" type="ORF">AALO17_09900</name>
</gene>
<dbReference type="STRING" id="1702221.AALO17_09900"/>
<evidence type="ECO:0000256" key="1">
    <source>
        <dbReference type="ARBA" id="ARBA00005437"/>
    </source>
</evidence>
<dbReference type="EMBL" id="CP011391">
    <property type="protein sequence ID" value="AMK54124.1"/>
    <property type="molecule type" value="Genomic_DNA"/>
</dbReference>
<keyword evidence="3" id="KW-1185">Reference proteome</keyword>
<name>A0A140DTZ7_9FIRM</name>
<dbReference type="InterPro" id="IPR038595">
    <property type="entry name" value="LOR_sf"/>
</dbReference>
<organism evidence="2 3">
    <name type="scientific">Faecalibaculum rodentium</name>
    <dbReference type="NCBI Taxonomy" id="1702221"/>
    <lineage>
        <taxon>Bacteria</taxon>
        <taxon>Bacillati</taxon>
        <taxon>Bacillota</taxon>
        <taxon>Erysipelotrichia</taxon>
        <taxon>Erysipelotrichales</taxon>
        <taxon>Erysipelotrichaceae</taxon>
        <taxon>Faecalibaculum</taxon>
    </lineage>
</organism>